<dbReference type="Proteomes" id="UP001174909">
    <property type="component" value="Unassembled WGS sequence"/>
</dbReference>
<organism evidence="1 2">
    <name type="scientific">Geodia barretti</name>
    <name type="common">Barrett's horny sponge</name>
    <dbReference type="NCBI Taxonomy" id="519541"/>
    <lineage>
        <taxon>Eukaryota</taxon>
        <taxon>Metazoa</taxon>
        <taxon>Porifera</taxon>
        <taxon>Demospongiae</taxon>
        <taxon>Heteroscleromorpha</taxon>
        <taxon>Tetractinellida</taxon>
        <taxon>Astrophorina</taxon>
        <taxon>Geodiidae</taxon>
        <taxon>Geodia</taxon>
    </lineage>
</organism>
<keyword evidence="2" id="KW-1185">Reference proteome</keyword>
<accession>A0AA35RII8</accession>
<protein>
    <submittedName>
        <fullName evidence="1">Uncharacterized protein</fullName>
    </submittedName>
</protein>
<dbReference type="AlphaFoldDB" id="A0AA35RII8"/>
<proteinExistence type="predicted"/>
<evidence type="ECO:0000313" key="2">
    <source>
        <dbReference type="Proteomes" id="UP001174909"/>
    </source>
</evidence>
<reference evidence="1" key="1">
    <citation type="submission" date="2023-03" db="EMBL/GenBank/DDBJ databases">
        <authorList>
            <person name="Steffen K."/>
            <person name="Cardenas P."/>
        </authorList>
    </citation>
    <scope>NUCLEOTIDE SEQUENCE</scope>
</reference>
<comment type="caution">
    <text evidence="1">The sequence shown here is derived from an EMBL/GenBank/DDBJ whole genome shotgun (WGS) entry which is preliminary data.</text>
</comment>
<sequence>MGTPHVVYKTVAVDDFVLTLQPSCRSKRTGKPIPGIKNGYTQGEPSPLRLLINPTDLEVEPVKAEQGIAALKVCIPETATLTEIKRILHTRTQGKEWVVRTADFAGWDLRVKHRRLVYQRAKCDHCHGYYVHGYKGYCLFCDVRDNWHPCEYCDTMIEGEYRFCYSHSKEAYSEGLPTKHSGRYNTVGTRRVWHYTVVSPEIQQWFEWRRMLREGGNTASVENPKLPRKTEGANTAEVDALIAEMEKILKE</sequence>
<name>A0AA35RII8_GEOBA</name>
<gene>
    <name evidence="1" type="ORF">GBAR_LOCUS7060</name>
</gene>
<dbReference type="EMBL" id="CASHTH010001064">
    <property type="protein sequence ID" value="CAI8010757.1"/>
    <property type="molecule type" value="Genomic_DNA"/>
</dbReference>
<evidence type="ECO:0000313" key="1">
    <source>
        <dbReference type="EMBL" id="CAI8010757.1"/>
    </source>
</evidence>